<organism evidence="2 3">
    <name type="scientific">Mucilaginibacter roseus</name>
    <dbReference type="NCBI Taxonomy" id="1528868"/>
    <lineage>
        <taxon>Bacteria</taxon>
        <taxon>Pseudomonadati</taxon>
        <taxon>Bacteroidota</taxon>
        <taxon>Sphingobacteriia</taxon>
        <taxon>Sphingobacteriales</taxon>
        <taxon>Sphingobacteriaceae</taxon>
        <taxon>Mucilaginibacter</taxon>
    </lineage>
</organism>
<dbReference type="Proteomes" id="UP001199919">
    <property type="component" value="Unassembled WGS sequence"/>
</dbReference>
<protein>
    <submittedName>
        <fullName evidence="2">Uncharacterized protein</fullName>
    </submittedName>
</protein>
<accession>A0ABS8U7R5</accession>
<sequence>MMKRGISISTELWIYLSGYPMSLRESGGSERKSGKPDFSARPAGPRRFLVYRWYTLPPALCNRKEISIPVGIPYDEKCVNDGDY</sequence>
<evidence type="ECO:0000313" key="2">
    <source>
        <dbReference type="EMBL" id="MCD8741974.1"/>
    </source>
</evidence>
<comment type="caution">
    <text evidence="2">The sequence shown here is derived from an EMBL/GenBank/DDBJ whole genome shotgun (WGS) entry which is preliminary data.</text>
</comment>
<dbReference type="EMBL" id="JAJPWV010000004">
    <property type="protein sequence ID" value="MCD8741974.1"/>
    <property type="molecule type" value="Genomic_DNA"/>
</dbReference>
<gene>
    <name evidence="2" type="ORF">LT679_15275</name>
</gene>
<proteinExistence type="predicted"/>
<feature type="region of interest" description="Disordered" evidence="1">
    <location>
        <begin position="24"/>
        <end position="43"/>
    </location>
</feature>
<dbReference type="RefSeq" id="WP_232178468.1">
    <property type="nucleotide sequence ID" value="NZ_JAJPWV010000004.1"/>
</dbReference>
<evidence type="ECO:0000256" key="1">
    <source>
        <dbReference type="SAM" id="MobiDB-lite"/>
    </source>
</evidence>
<reference evidence="2 3" key="1">
    <citation type="submission" date="2021-12" db="EMBL/GenBank/DDBJ databases">
        <title>Mucilaginibacter roseus genome.</title>
        <authorList>
            <person name="Ferreira J.R."/>
            <person name="Newman J.D."/>
        </authorList>
    </citation>
    <scope>NUCLEOTIDE SEQUENCE [LARGE SCALE GENOMIC DNA]</scope>
    <source>
        <strain evidence="2 3">LMG 28454</strain>
    </source>
</reference>
<name>A0ABS8U7R5_9SPHI</name>
<evidence type="ECO:0000313" key="3">
    <source>
        <dbReference type="Proteomes" id="UP001199919"/>
    </source>
</evidence>
<keyword evidence="3" id="KW-1185">Reference proteome</keyword>